<sequence length="146" mass="16802">MIKKEDNKKLYIKCSGYSSMEVKGGNSKISSFIRLRSICSDEISVQYTAYLDISNYRVNTPIVFNLYKRYKFSFNFLPVGDSYLAFPGVNFSSLKFIICDKDLINGDVEYFVEVKNNSAFVEDTIKILDSYLAVIFKNDLEGRKND</sequence>
<evidence type="ECO:0000313" key="1">
    <source>
        <dbReference type="EMBL" id="MBD7914977.1"/>
    </source>
</evidence>
<organism evidence="1 2">
    <name type="scientific">Clostridium gallinarum</name>
    <dbReference type="NCBI Taxonomy" id="2762246"/>
    <lineage>
        <taxon>Bacteria</taxon>
        <taxon>Bacillati</taxon>
        <taxon>Bacillota</taxon>
        <taxon>Clostridia</taxon>
        <taxon>Eubacteriales</taxon>
        <taxon>Clostridiaceae</taxon>
        <taxon>Clostridium</taxon>
    </lineage>
</organism>
<evidence type="ECO:0000313" key="2">
    <source>
        <dbReference type="Proteomes" id="UP000640335"/>
    </source>
</evidence>
<reference evidence="1 2" key="1">
    <citation type="submission" date="2020-08" db="EMBL/GenBank/DDBJ databases">
        <title>A Genomic Blueprint of the Chicken Gut Microbiome.</title>
        <authorList>
            <person name="Gilroy R."/>
            <person name="Ravi A."/>
            <person name="Getino M."/>
            <person name="Pursley I."/>
            <person name="Horton D.L."/>
            <person name="Alikhan N.-F."/>
            <person name="Baker D."/>
            <person name="Gharbi K."/>
            <person name="Hall N."/>
            <person name="Watson M."/>
            <person name="Adriaenssens E.M."/>
            <person name="Foster-Nyarko E."/>
            <person name="Jarju S."/>
            <person name="Secka A."/>
            <person name="Antonio M."/>
            <person name="Oren A."/>
            <person name="Chaudhuri R."/>
            <person name="La Ragione R.M."/>
            <person name="Hildebrand F."/>
            <person name="Pallen M.J."/>
        </authorList>
    </citation>
    <scope>NUCLEOTIDE SEQUENCE [LARGE SCALE GENOMIC DNA]</scope>
    <source>
        <strain evidence="1 2">Sa3CUN1</strain>
    </source>
</reference>
<dbReference type="Proteomes" id="UP000640335">
    <property type="component" value="Unassembled WGS sequence"/>
</dbReference>
<dbReference type="EMBL" id="JACSQZ010000020">
    <property type="protein sequence ID" value="MBD7914977.1"/>
    <property type="molecule type" value="Genomic_DNA"/>
</dbReference>
<gene>
    <name evidence="1" type="ORF">H9660_07430</name>
</gene>
<comment type="caution">
    <text evidence="1">The sequence shown here is derived from an EMBL/GenBank/DDBJ whole genome shotgun (WGS) entry which is preliminary data.</text>
</comment>
<name>A0ABR8Q3G9_9CLOT</name>
<accession>A0ABR8Q3G9</accession>
<dbReference type="RefSeq" id="WP_191749741.1">
    <property type="nucleotide sequence ID" value="NZ_JACSQZ010000020.1"/>
</dbReference>
<proteinExistence type="predicted"/>
<keyword evidence="2" id="KW-1185">Reference proteome</keyword>
<protein>
    <submittedName>
        <fullName evidence="1">DUF4489 domain-containing protein</fullName>
    </submittedName>
</protein>